<dbReference type="InterPro" id="IPR011009">
    <property type="entry name" value="Kinase-like_dom_sf"/>
</dbReference>
<dbReference type="PROSITE" id="PS50011">
    <property type="entry name" value="PROTEIN_KINASE_DOM"/>
    <property type="match status" value="1"/>
</dbReference>
<dbReference type="AlphaFoldDB" id="A0A1H1EHD6"/>
<dbReference type="InterPro" id="IPR000719">
    <property type="entry name" value="Prot_kinase_dom"/>
</dbReference>
<dbReference type="InterPro" id="IPR008271">
    <property type="entry name" value="Ser/Thr_kinase_AS"/>
</dbReference>
<dbReference type="CDD" id="cd14014">
    <property type="entry name" value="STKc_PknB_like"/>
    <property type="match status" value="1"/>
</dbReference>
<keyword evidence="9" id="KW-1133">Transmembrane helix</keyword>
<evidence type="ECO:0000313" key="11">
    <source>
        <dbReference type="EMBL" id="SDQ87596.1"/>
    </source>
</evidence>
<name>A0A1H1EHD6_9ACTN</name>
<evidence type="ECO:0000256" key="1">
    <source>
        <dbReference type="ARBA" id="ARBA00012513"/>
    </source>
</evidence>
<dbReference type="EC" id="2.7.11.1" evidence="1"/>
<dbReference type="Proteomes" id="UP000199301">
    <property type="component" value="Unassembled WGS sequence"/>
</dbReference>
<organism evidence="11 12">
    <name type="scientific">Actinopolyspora saharensis</name>
    <dbReference type="NCBI Taxonomy" id="995062"/>
    <lineage>
        <taxon>Bacteria</taxon>
        <taxon>Bacillati</taxon>
        <taxon>Actinomycetota</taxon>
        <taxon>Actinomycetes</taxon>
        <taxon>Actinopolysporales</taxon>
        <taxon>Actinopolysporaceae</taxon>
        <taxon>Actinopolyspora</taxon>
    </lineage>
</organism>
<dbReference type="SUPFAM" id="SSF56112">
    <property type="entry name" value="Protein kinase-like (PK-like)"/>
    <property type="match status" value="1"/>
</dbReference>
<evidence type="ECO:0000256" key="4">
    <source>
        <dbReference type="ARBA" id="ARBA00022741"/>
    </source>
</evidence>
<keyword evidence="2 11" id="KW-0723">Serine/threonine-protein kinase</keyword>
<keyword evidence="4 7" id="KW-0547">Nucleotide-binding</keyword>
<evidence type="ECO:0000256" key="6">
    <source>
        <dbReference type="ARBA" id="ARBA00022840"/>
    </source>
</evidence>
<keyword evidence="5 11" id="KW-0418">Kinase</keyword>
<sequence>MVDNEGVPDAEPESDEPVAGRLIADRYRMHAKIGGGAMGSVWSGTDELLRRPVAIKVVQLPRGIPAEEAAEIRERTLREARAIAVVSHPNVVTLYDVAREGEDPFVVMELVPSQSLATIVREHGPLDDRQLAALTSAVAAALETAHRSGVVHRDVKPGNVLLASDGQIKLSDFGISRNVAEPTLTRTGIMLGTPAFIAPEVAAGEPITSAADLWGLGASLFAAAVGRPPYDSGDNPVETITSVVNDPVPEPDKQGPLGEVITGLMVKDPQHRISLREVRRLVQPLLPEPGVDPFAHLLSTEAETERTPLPGTSASSHSSHPSHADAQEQPPETGSRESAEPAPSGTTGRGPSKAAADAGAQGADQPAPLAADPGPLPFTPSAPPPRKRSRIGIVALALAAIVLFALSSAGAFLGTRFLADRPLLPVGDGTQGTVLPEPVNLRQYHGRITHRGDGGAGDYSISAPTGWSRFQEYSQGPPTRSLTVHFLSPDGRTELAVQRFGDYYERGYTTRGYLLALGNEHRDPGSMTMLAQRTDGPPRSGGHRDRVLTYRTTTPGISGTAAESARRFTAARVMARDGDLWVVRVTAPDRSEARDLYQRTAPQFSAGR</sequence>
<dbReference type="InterPro" id="IPR017441">
    <property type="entry name" value="Protein_kinase_ATP_BS"/>
</dbReference>
<proteinExistence type="predicted"/>
<dbReference type="Pfam" id="PF00069">
    <property type="entry name" value="Pkinase"/>
    <property type="match status" value="1"/>
</dbReference>
<dbReference type="PROSITE" id="PS00108">
    <property type="entry name" value="PROTEIN_KINASE_ST"/>
    <property type="match status" value="1"/>
</dbReference>
<feature type="compositionally biased region" description="Low complexity" evidence="8">
    <location>
        <begin position="354"/>
        <end position="373"/>
    </location>
</feature>
<dbReference type="SMART" id="SM00220">
    <property type="entry name" value="S_TKc"/>
    <property type="match status" value="1"/>
</dbReference>
<feature type="compositionally biased region" description="Pro residues" evidence="8">
    <location>
        <begin position="374"/>
        <end position="384"/>
    </location>
</feature>
<gene>
    <name evidence="11" type="ORF">SAMN04489718_2521</name>
</gene>
<dbReference type="EMBL" id="FNKO01000002">
    <property type="protein sequence ID" value="SDQ87596.1"/>
    <property type="molecule type" value="Genomic_DNA"/>
</dbReference>
<reference evidence="12" key="1">
    <citation type="submission" date="2016-10" db="EMBL/GenBank/DDBJ databases">
        <authorList>
            <person name="Varghese N."/>
            <person name="Submissions S."/>
        </authorList>
    </citation>
    <scope>NUCLEOTIDE SEQUENCE [LARGE SCALE GENOMIC DNA]</scope>
    <source>
        <strain evidence="12">DSM 45459</strain>
    </source>
</reference>
<dbReference type="Gene3D" id="1.10.510.10">
    <property type="entry name" value="Transferase(Phosphotransferase) domain 1"/>
    <property type="match status" value="1"/>
</dbReference>
<evidence type="ECO:0000256" key="5">
    <source>
        <dbReference type="ARBA" id="ARBA00022777"/>
    </source>
</evidence>
<keyword evidence="6 7" id="KW-0067">ATP-binding</keyword>
<dbReference type="PANTHER" id="PTHR43289">
    <property type="entry name" value="MITOGEN-ACTIVATED PROTEIN KINASE KINASE KINASE 20-RELATED"/>
    <property type="match status" value="1"/>
</dbReference>
<feature type="region of interest" description="Disordered" evidence="8">
    <location>
        <begin position="303"/>
        <end position="387"/>
    </location>
</feature>
<feature type="domain" description="Protein kinase" evidence="10">
    <location>
        <begin position="27"/>
        <end position="286"/>
    </location>
</feature>
<feature type="binding site" evidence="7">
    <location>
        <position position="56"/>
    </location>
    <ligand>
        <name>ATP</name>
        <dbReference type="ChEBI" id="CHEBI:30616"/>
    </ligand>
</feature>
<dbReference type="PROSITE" id="PS00107">
    <property type="entry name" value="PROTEIN_KINASE_ATP"/>
    <property type="match status" value="1"/>
</dbReference>
<protein>
    <recommendedName>
        <fullName evidence="1">non-specific serine/threonine protein kinase</fullName>
        <ecNumber evidence="1">2.7.11.1</ecNumber>
    </recommendedName>
</protein>
<feature type="transmembrane region" description="Helical" evidence="9">
    <location>
        <begin position="391"/>
        <end position="413"/>
    </location>
</feature>
<evidence type="ECO:0000256" key="7">
    <source>
        <dbReference type="PROSITE-ProRule" id="PRU10141"/>
    </source>
</evidence>
<dbReference type="PANTHER" id="PTHR43289:SF6">
    <property type="entry name" value="SERINE_THREONINE-PROTEIN KINASE NEKL-3"/>
    <property type="match status" value="1"/>
</dbReference>
<keyword evidence="12" id="KW-1185">Reference proteome</keyword>
<evidence type="ECO:0000313" key="12">
    <source>
        <dbReference type="Proteomes" id="UP000199301"/>
    </source>
</evidence>
<evidence type="ECO:0000256" key="2">
    <source>
        <dbReference type="ARBA" id="ARBA00022527"/>
    </source>
</evidence>
<evidence type="ECO:0000256" key="8">
    <source>
        <dbReference type="SAM" id="MobiDB-lite"/>
    </source>
</evidence>
<dbReference type="STRING" id="995062.SAMN04489718_2521"/>
<evidence type="ECO:0000256" key="3">
    <source>
        <dbReference type="ARBA" id="ARBA00022679"/>
    </source>
</evidence>
<dbReference type="Gene3D" id="3.30.200.20">
    <property type="entry name" value="Phosphorylase Kinase, domain 1"/>
    <property type="match status" value="1"/>
</dbReference>
<evidence type="ECO:0000259" key="10">
    <source>
        <dbReference type="PROSITE" id="PS50011"/>
    </source>
</evidence>
<dbReference type="GO" id="GO:0005524">
    <property type="term" value="F:ATP binding"/>
    <property type="evidence" value="ECO:0007669"/>
    <property type="project" value="UniProtKB-UniRule"/>
</dbReference>
<accession>A0A1H1EHD6</accession>
<keyword evidence="9" id="KW-0812">Transmembrane</keyword>
<keyword evidence="9" id="KW-0472">Membrane</keyword>
<keyword evidence="3" id="KW-0808">Transferase</keyword>
<dbReference type="GO" id="GO:0004674">
    <property type="term" value="F:protein serine/threonine kinase activity"/>
    <property type="evidence" value="ECO:0007669"/>
    <property type="project" value="UniProtKB-KW"/>
</dbReference>
<evidence type="ECO:0000256" key="9">
    <source>
        <dbReference type="SAM" id="Phobius"/>
    </source>
</evidence>